<evidence type="ECO:0000313" key="2">
    <source>
        <dbReference type="EMBL" id="KAF8478435.1"/>
    </source>
</evidence>
<dbReference type="OrthoDB" id="3214438at2759"/>
<reference evidence="2" key="2">
    <citation type="journal article" date="2020" name="Nat. Commun.">
        <title>Large-scale genome sequencing of mycorrhizal fungi provides insights into the early evolution of symbiotic traits.</title>
        <authorList>
            <person name="Miyauchi S."/>
            <person name="Kiss E."/>
            <person name="Kuo A."/>
            <person name="Drula E."/>
            <person name="Kohler A."/>
            <person name="Sanchez-Garcia M."/>
            <person name="Morin E."/>
            <person name="Andreopoulos B."/>
            <person name="Barry K.W."/>
            <person name="Bonito G."/>
            <person name="Buee M."/>
            <person name="Carver A."/>
            <person name="Chen C."/>
            <person name="Cichocki N."/>
            <person name="Clum A."/>
            <person name="Culley D."/>
            <person name="Crous P.W."/>
            <person name="Fauchery L."/>
            <person name="Girlanda M."/>
            <person name="Hayes R.D."/>
            <person name="Keri Z."/>
            <person name="LaButti K."/>
            <person name="Lipzen A."/>
            <person name="Lombard V."/>
            <person name="Magnuson J."/>
            <person name="Maillard F."/>
            <person name="Murat C."/>
            <person name="Nolan M."/>
            <person name="Ohm R.A."/>
            <person name="Pangilinan J."/>
            <person name="Pereira M.F."/>
            <person name="Perotto S."/>
            <person name="Peter M."/>
            <person name="Pfister S."/>
            <person name="Riley R."/>
            <person name="Sitrit Y."/>
            <person name="Stielow J.B."/>
            <person name="Szollosi G."/>
            <person name="Zifcakova L."/>
            <person name="Stursova M."/>
            <person name="Spatafora J.W."/>
            <person name="Tedersoo L."/>
            <person name="Vaario L.M."/>
            <person name="Yamada A."/>
            <person name="Yan M."/>
            <person name="Wang P."/>
            <person name="Xu J."/>
            <person name="Bruns T."/>
            <person name="Baldrian P."/>
            <person name="Vilgalys R."/>
            <person name="Dunand C."/>
            <person name="Henrissat B."/>
            <person name="Grigoriev I.V."/>
            <person name="Hibbett D."/>
            <person name="Nagy L.G."/>
            <person name="Martin F.M."/>
        </authorList>
    </citation>
    <scope>NUCLEOTIDE SEQUENCE</scope>
    <source>
        <strain evidence="2">Prilba</strain>
    </source>
</reference>
<accession>A0A9P5MTP4</accession>
<comment type="caution">
    <text evidence="2">The sequence shown here is derived from an EMBL/GenBank/DDBJ whole genome shotgun (WGS) entry which is preliminary data.</text>
</comment>
<proteinExistence type="predicted"/>
<keyword evidence="3" id="KW-1185">Reference proteome</keyword>
<feature type="compositionally biased region" description="Basic residues" evidence="1">
    <location>
        <begin position="146"/>
        <end position="156"/>
    </location>
</feature>
<dbReference type="EMBL" id="WHVB01000011">
    <property type="protein sequence ID" value="KAF8478435.1"/>
    <property type="molecule type" value="Genomic_DNA"/>
</dbReference>
<feature type="compositionally biased region" description="Polar residues" evidence="1">
    <location>
        <begin position="93"/>
        <end position="110"/>
    </location>
</feature>
<feature type="compositionally biased region" description="Polar residues" evidence="1">
    <location>
        <begin position="161"/>
        <end position="170"/>
    </location>
</feature>
<evidence type="ECO:0000256" key="1">
    <source>
        <dbReference type="SAM" id="MobiDB-lite"/>
    </source>
</evidence>
<dbReference type="AlphaFoldDB" id="A0A9P5MTP4"/>
<gene>
    <name evidence="2" type="ORF">DFH94DRAFT_749725</name>
</gene>
<sequence>MSQSSSSASQPIPSSMPGAVSQGFDALSSMGAISTGSQSRLQGATNLLGLNLSPAAMEVAMEIMLQCQAYGLPPPRGFPNPATQQPVPGATKSVATTRARSTARSHSQPNLPKKSRSSAYSRGVPIPKPVPQPPEAAQYQPPPVKARARRAAKCKAKATSPAASGSTTPKTAAASAGLPPTGDSGQRTLTSPLHPVPSHSALAKAISQQPGLENIPIELIRQVVPKLVDGVKCIKRSKPCIAGDAQTPGTGISNSMPHNESPDPPDMGMPMMEEPGLLPAVLLPGSFTPVVQPEQSPLVDQPQFGGWYPVMNTPEWPAEWNR</sequence>
<organism evidence="2 3">
    <name type="scientific">Russula ochroleuca</name>
    <dbReference type="NCBI Taxonomy" id="152965"/>
    <lineage>
        <taxon>Eukaryota</taxon>
        <taxon>Fungi</taxon>
        <taxon>Dikarya</taxon>
        <taxon>Basidiomycota</taxon>
        <taxon>Agaricomycotina</taxon>
        <taxon>Agaricomycetes</taxon>
        <taxon>Russulales</taxon>
        <taxon>Russulaceae</taxon>
        <taxon>Russula</taxon>
    </lineage>
</organism>
<feature type="compositionally biased region" description="Low complexity" evidence="1">
    <location>
        <begin position="1"/>
        <end position="15"/>
    </location>
</feature>
<feature type="region of interest" description="Disordered" evidence="1">
    <location>
        <begin position="1"/>
        <end position="21"/>
    </location>
</feature>
<name>A0A9P5MTP4_9AGAM</name>
<reference evidence="2" key="1">
    <citation type="submission" date="2019-10" db="EMBL/GenBank/DDBJ databases">
        <authorList>
            <consortium name="DOE Joint Genome Institute"/>
            <person name="Kuo A."/>
            <person name="Miyauchi S."/>
            <person name="Kiss E."/>
            <person name="Drula E."/>
            <person name="Kohler A."/>
            <person name="Sanchez-Garcia M."/>
            <person name="Andreopoulos B."/>
            <person name="Barry K.W."/>
            <person name="Bonito G."/>
            <person name="Buee M."/>
            <person name="Carver A."/>
            <person name="Chen C."/>
            <person name="Cichocki N."/>
            <person name="Clum A."/>
            <person name="Culley D."/>
            <person name="Crous P.W."/>
            <person name="Fauchery L."/>
            <person name="Girlanda M."/>
            <person name="Hayes R."/>
            <person name="Keri Z."/>
            <person name="LaButti K."/>
            <person name="Lipzen A."/>
            <person name="Lombard V."/>
            <person name="Magnuson J."/>
            <person name="Maillard F."/>
            <person name="Morin E."/>
            <person name="Murat C."/>
            <person name="Nolan M."/>
            <person name="Ohm R."/>
            <person name="Pangilinan J."/>
            <person name="Pereira M."/>
            <person name="Perotto S."/>
            <person name="Peter M."/>
            <person name="Riley R."/>
            <person name="Sitrit Y."/>
            <person name="Stielow B."/>
            <person name="Szollosi G."/>
            <person name="Zifcakova L."/>
            <person name="Stursova M."/>
            <person name="Spatafora J.W."/>
            <person name="Tedersoo L."/>
            <person name="Vaario L.-M."/>
            <person name="Yamada A."/>
            <person name="Yan M."/>
            <person name="Wang P."/>
            <person name="Xu J."/>
            <person name="Bruns T."/>
            <person name="Baldrian P."/>
            <person name="Vilgalys R."/>
            <person name="Henrissat B."/>
            <person name="Grigoriev I.V."/>
            <person name="Hibbett D."/>
            <person name="Nagy L.G."/>
            <person name="Martin F.M."/>
        </authorList>
    </citation>
    <scope>NUCLEOTIDE SEQUENCE</scope>
    <source>
        <strain evidence="2">Prilba</strain>
    </source>
</reference>
<dbReference type="Proteomes" id="UP000759537">
    <property type="component" value="Unassembled WGS sequence"/>
</dbReference>
<evidence type="ECO:0000313" key="3">
    <source>
        <dbReference type="Proteomes" id="UP000759537"/>
    </source>
</evidence>
<protein>
    <submittedName>
        <fullName evidence="2">Uncharacterized protein</fullName>
    </submittedName>
</protein>
<feature type="compositionally biased region" description="Pro residues" evidence="1">
    <location>
        <begin position="126"/>
        <end position="144"/>
    </location>
</feature>
<feature type="region of interest" description="Disordered" evidence="1">
    <location>
        <begin position="76"/>
        <end position="191"/>
    </location>
</feature>